<evidence type="ECO:0000313" key="6">
    <source>
        <dbReference type="EMBL" id="WRP15582.1"/>
    </source>
</evidence>
<dbReference type="Proteomes" id="UP001333102">
    <property type="component" value="Chromosome"/>
</dbReference>
<keyword evidence="3 4" id="KW-0592">Phosphate transport</keyword>
<evidence type="ECO:0000313" key="7">
    <source>
        <dbReference type="Proteomes" id="UP001333102"/>
    </source>
</evidence>
<dbReference type="NCBIfam" id="TIGR00975">
    <property type="entry name" value="3a0107s03"/>
    <property type="match status" value="1"/>
</dbReference>
<reference evidence="7" key="1">
    <citation type="submission" date="2023-12" db="EMBL/GenBank/DDBJ databases">
        <title>Novel isolates from deep terrestrial aquifers shed light on the physiology and ecology of the class Limnochordia.</title>
        <authorList>
            <person name="Karnachuk O.V."/>
            <person name="Lukina A.P."/>
            <person name="Avakyan M.R."/>
            <person name="Kadnikov V."/>
            <person name="Begmatov S."/>
            <person name="Beletsky A.V."/>
            <person name="Mardanov A.V."/>
            <person name="Ravin N.V."/>
        </authorList>
    </citation>
    <scope>NUCLEOTIDE SEQUENCE [LARGE SCALE GENOMIC DNA]</scope>
    <source>
        <strain evidence="7">LN</strain>
    </source>
</reference>
<comment type="similarity">
    <text evidence="1 4">Belongs to the PstS family.</text>
</comment>
<organism evidence="6 7">
    <name type="scientific">Geochorda subterranea</name>
    <dbReference type="NCBI Taxonomy" id="3109564"/>
    <lineage>
        <taxon>Bacteria</taxon>
        <taxon>Bacillati</taxon>
        <taxon>Bacillota</taxon>
        <taxon>Limnochordia</taxon>
        <taxon>Limnochordales</taxon>
        <taxon>Geochordaceae</taxon>
        <taxon>Geochorda</taxon>
    </lineage>
</organism>
<gene>
    <name evidence="6" type="primary">pstS</name>
    <name evidence="6" type="ORF">VLY81_05315</name>
</gene>
<dbReference type="InterPro" id="IPR024370">
    <property type="entry name" value="PBP_domain"/>
</dbReference>
<evidence type="ECO:0000256" key="3">
    <source>
        <dbReference type="ARBA" id="ARBA00022592"/>
    </source>
</evidence>
<dbReference type="RefSeq" id="WP_324669988.1">
    <property type="nucleotide sequence ID" value="NZ_CP141614.1"/>
</dbReference>
<dbReference type="PIRSF" id="PIRSF002756">
    <property type="entry name" value="PstS"/>
    <property type="match status" value="1"/>
</dbReference>
<sequence length="352" mass="38593">MRVASSRAAVVAALVAWAWMAVALPALGAERLTGAGATFPYPLYSRYFEEYRRLTGVQVNYQSIGSGGGQRQLLERTVHFGASDAYLSEEQMAQYPGEVVHVPTAVGAVVPTYNLPGVTQRLRFTGELLADIFLGRVTRWDDPGIRALNPDVALPPLPIVVVHRADGSGTTFIWVSYLARVSEEWRQRVGVGTSVEWPVGLGGRGNEGVAGLVRQTPGALGYVELIYALENDLAYGAVRNRSGRYVVPDLASASRAAAVDIPADTRLLLVNTQAPDGYPIAGFTWILVYRDLSLVTDRREQARALAELLWWMVHDAQRYNEPLHYGRLPEPAVQRAEALIRSLTFRGEPLLP</sequence>
<dbReference type="EMBL" id="CP141614">
    <property type="protein sequence ID" value="WRP15582.1"/>
    <property type="molecule type" value="Genomic_DNA"/>
</dbReference>
<dbReference type="Gene3D" id="3.40.190.10">
    <property type="entry name" value="Periplasmic binding protein-like II"/>
    <property type="match status" value="2"/>
</dbReference>
<dbReference type="Pfam" id="PF12849">
    <property type="entry name" value="PBP_like_2"/>
    <property type="match status" value="1"/>
</dbReference>
<feature type="domain" description="PBP" evidence="5">
    <location>
        <begin position="29"/>
        <end position="306"/>
    </location>
</feature>
<dbReference type="CDD" id="cd13565">
    <property type="entry name" value="PBP2_PstS"/>
    <property type="match status" value="1"/>
</dbReference>
<proteinExistence type="inferred from homology"/>
<evidence type="ECO:0000256" key="2">
    <source>
        <dbReference type="ARBA" id="ARBA00022448"/>
    </source>
</evidence>
<dbReference type="InterPro" id="IPR005673">
    <property type="entry name" value="ABC_phos-bd_PstS"/>
</dbReference>
<evidence type="ECO:0000256" key="1">
    <source>
        <dbReference type="ARBA" id="ARBA00008725"/>
    </source>
</evidence>
<name>A0ABZ1BRZ8_9FIRM</name>
<evidence type="ECO:0000259" key="5">
    <source>
        <dbReference type="Pfam" id="PF12849"/>
    </source>
</evidence>
<dbReference type="SUPFAM" id="SSF53850">
    <property type="entry name" value="Periplasmic binding protein-like II"/>
    <property type="match status" value="1"/>
</dbReference>
<keyword evidence="7" id="KW-1185">Reference proteome</keyword>
<dbReference type="PANTHER" id="PTHR42996:SF1">
    <property type="entry name" value="PHOSPHATE-BINDING PROTEIN PSTS"/>
    <property type="match status" value="1"/>
</dbReference>
<protein>
    <recommendedName>
        <fullName evidence="4">Phosphate-binding protein</fullName>
    </recommendedName>
</protein>
<keyword evidence="2 4" id="KW-0813">Transport</keyword>
<dbReference type="PANTHER" id="PTHR42996">
    <property type="entry name" value="PHOSPHATE-BINDING PROTEIN PSTS"/>
    <property type="match status" value="1"/>
</dbReference>
<evidence type="ECO:0000256" key="4">
    <source>
        <dbReference type="PIRNR" id="PIRNR002756"/>
    </source>
</evidence>
<dbReference type="InterPro" id="IPR050962">
    <property type="entry name" value="Phosphate-bind_PstS"/>
</dbReference>
<accession>A0ABZ1BRZ8</accession>